<name>A0A8S4RY70_9NEOP</name>
<proteinExistence type="predicted"/>
<evidence type="ECO:0000313" key="1">
    <source>
        <dbReference type="EMBL" id="CAH2240495.1"/>
    </source>
</evidence>
<dbReference type="Proteomes" id="UP000838756">
    <property type="component" value="Unassembled WGS sequence"/>
</dbReference>
<organism evidence="1 2">
    <name type="scientific">Pararge aegeria aegeria</name>
    <dbReference type="NCBI Taxonomy" id="348720"/>
    <lineage>
        <taxon>Eukaryota</taxon>
        <taxon>Metazoa</taxon>
        <taxon>Ecdysozoa</taxon>
        <taxon>Arthropoda</taxon>
        <taxon>Hexapoda</taxon>
        <taxon>Insecta</taxon>
        <taxon>Pterygota</taxon>
        <taxon>Neoptera</taxon>
        <taxon>Endopterygota</taxon>
        <taxon>Lepidoptera</taxon>
        <taxon>Glossata</taxon>
        <taxon>Ditrysia</taxon>
        <taxon>Papilionoidea</taxon>
        <taxon>Nymphalidae</taxon>
        <taxon>Satyrinae</taxon>
        <taxon>Satyrini</taxon>
        <taxon>Parargina</taxon>
        <taxon>Pararge</taxon>
    </lineage>
</organism>
<gene>
    <name evidence="1" type="primary">jg26068</name>
    <name evidence="1" type="ORF">PAEG_LOCUS17075</name>
</gene>
<dbReference type="EMBL" id="CAKXAJ010025525">
    <property type="protein sequence ID" value="CAH2240495.1"/>
    <property type="molecule type" value="Genomic_DNA"/>
</dbReference>
<dbReference type="AlphaFoldDB" id="A0A8S4RY70"/>
<accession>A0A8S4RY70</accession>
<sequence length="135" mass="15488">MDSTQQPSIRWFNLNYSLAHAESQMDSTLRLSLHRISSGLSSSAVHVGFEMDWNLQPTPALPMRDPSITCIVICGDIQCLAAFKHLQEFKRRATFLTRKYELHEGLMKTARVKKQKLHLIDLVTRLKLSAQFFKA</sequence>
<keyword evidence="2" id="KW-1185">Reference proteome</keyword>
<reference evidence="1" key="1">
    <citation type="submission" date="2022-03" db="EMBL/GenBank/DDBJ databases">
        <authorList>
            <person name="Lindestad O."/>
        </authorList>
    </citation>
    <scope>NUCLEOTIDE SEQUENCE</scope>
</reference>
<comment type="caution">
    <text evidence="1">The sequence shown here is derived from an EMBL/GenBank/DDBJ whole genome shotgun (WGS) entry which is preliminary data.</text>
</comment>
<evidence type="ECO:0000313" key="2">
    <source>
        <dbReference type="Proteomes" id="UP000838756"/>
    </source>
</evidence>
<protein>
    <submittedName>
        <fullName evidence="1">Jg26068 protein</fullName>
    </submittedName>
</protein>